<dbReference type="EMBL" id="JBEDUW010000003">
    <property type="protein sequence ID" value="KAK9937428.1"/>
    <property type="molecule type" value="Genomic_DNA"/>
</dbReference>
<comment type="caution">
    <text evidence="3">The sequence shown here is derived from an EMBL/GenBank/DDBJ whole genome shotgun (WGS) entry which is preliminary data.</text>
</comment>
<keyword evidence="4" id="KW-1185">Reference proteome</keyword>
<dbReference type="InterPro" id="IPR002048">
    <property type="entry name" value="EF_hand_dom"/>
</dbReference>
<evidence type="ECO:0000259" key="2">
    <source>
        <dbReference type="PROSITE" id="PS50222"/>
    </source>
</evidence>
<name>A0AAW1XM04_RUBAR</name>
<organism evidence="3 4">
    <name type="scientific">Rubus argutus</name>
    <name type="common">Southern blackberry</name>
    <dbReference type="NCBI Taxonomy" id="59490"/>
    <lineage>
        <taxon>Eukaryota</taxon>
        <taxon>Viridiplantae</taxon>
        <taxon>Streptophyta</taxon>
        <taxon>Embryophyta</taxon>
        <taxon>Tracheophyta</taxon>
        <taxon>Spermatophyta</taxon>
        <taxon>Magnoliopsida</taxon>
        <taxon>eudicotyledons</taxon>
        <taxon>Gunneridae</taxon>
        <taxon>Pentapetalae</taxon>
        <taxon>rosids</taxon>
        <taxon>fabids</taxon>
        <taxon>Rosales</taxon>
        <taxon>Rosaceae</taxon>
        <taxon>Rosoideae</taxon>
        <taxon>Rosoideae incertae sedis</taxon>
        <taxon>Rubus</taxon>
    </lineage>
</organism>
<protein>
    <recommendedName>
        <fullName evidence="2">EF-hand domain-containing protein</fullName>
    </recommendedName>
</protein>
<dbReference type="PROSITE" id="PS00018">
    <property type="entry name" value="EF_HAND_1"/>
    <property type="match status" value="2"/>
</dbReference>
<sequence length="198" mass="22612">MDELRQAASAYYNNGSPEIQQLAWSFFQSMDTNCDGQVDWNEFSAFLYQTGNQWISPSFFNDLDRNHDGALDFMEVLTFYYIIKTRCFWCSVCGLCLTGLYFTCVECFDNVNCNTYDLCPGCYETKPERQRYNQQSDHHHTYFMDNHMLLRSKRGGYGSANLNMALASPGGGPGPTRMRQTMKALDTAVNVATLCSIM</sequence>
<evidence type="ECO:0000256" key="1">
    <source>
        <dbReference type="ARBA" id="ARBA00022837"/>
    </source>
</evidence>
<gene>
    <name evidence="3" type="ORF">M0R45_014221</name>
</gene>
<dbReference type="InterPro" id="IPR018247">
    <property type="entry name" value="EF_Hand_1_Ca_BS"/>
</dbReference>
<evidence type="ECO:0000313" key="4">
    <source>
        <dbReference type="Proteomes" id="UP001457282"/>
    </source>
</evidence>
<proteinExistence type="predicted"/>
<dbReference type="InterPro" id="IPR011992">
    <property type="entry name" value="EF-hand-dom_pair"/>
</dbReference>
<evidence type="ECO:0000313" key="3">
    <source>
        <dbReference type="EMBL" id="KAK9937428.1"/>
    </source>
</evidence>
<dbReference type="GO" id="GO:0005509">
    <property type="term" value="F:calcium ion binding"/>
    <property type="evidence" value="ECO:0007669"/>
    <property type="project" value="InterPro"/>
</dbReference>
<dbReference type="AlphaFoldDB" id="A0AAW1XM04"/>
<feature type="domain" description="EF-hand" evidence="2">
    <location>
        <begin position="59"/>
        <end position="86"/>
    </location>
</feature>
<dbReference type="Gene3D" id="1.10.238.10">
    <property type="entry name" value="EF-hand"/>
    <property type="match status" value="1"/>
</dbReference>
<reference evidence="3 4" key="1">
    <citation type="journal article" date="2023" name="G3 (Bethesda)">
        <title>A chromosome-length genome assembly and annotation of blackberry (Rubus argutus, cv. 'Hillquist').</title>
        <authorList>
            <person name="Bruna T."/>
            <person name="Aryal R."/>
            <person name="Dudchenko O."/>
            <person name="Sargent D.J."/>
            <person name="Mead D."/>
            <person name="Buti M."/>
            <person name="Cavallini A."/>
            <person name="Hytonen T."/>
            <person name="Andres J."/>
            <person name="Pham M."/>
            <person name="Weisz D."/>
            <person name="Mascagni F."/>
            <person name="Usai G."/>
            <person name="Natali L."/>
            <person name="Bassil N."/>
            <person name="Fernandez G.E."/>
            <person name="Lomsadze A."/>
            <person name="Armour M."/>
            <person name="Olukolu B."/>
            <person name="Poorten T."/>
            <person name="Britton C."/>
            <person name="Davik J."/>
            <person name="Ashrafi H."/>
            <person name="Aiden E.L."/>
            <person name="Borodovsky M."/>
            <person name="Worthington M."/>
        </authorList>
    </citation>
    <scope>NUCLEOTIDE SEQUENCE [LARGE SCALE GENOMIC DNA]</scope>
    <source>
        <strain evidence="3">PI 553951</strain>
    </source>
</reference>
<dbReference type="PROSITE" id="PS50222">
    <property type="entry name" value="EF_HAND_2"/>
    <property type="match status" value="2"/>
</dbReference>
<accession>A0AAW1XM04</accession>
<dbReference type="SUPFAM" id="SSF47473">
    <property type="entry name" value="EF-hand"/>
    <property type="match status" value="1"/>
</dbReference>
<feature type="domain" description="EF-hand" evidence="2">
    <location>
        <begin position="18"/>
        <end position="53"/>
    </location>
</feature>
<dbReference type="Pfam" id="PF13499">
    <property type="entry name" value="EF-hand_7"/>
    <property type="match status" value="1"/>
</dbReference>
<dbReference type="Proteomes" id="UP001457282">
    <property type="component" value="Unassembled WGS sequence"/>
</dbReference>
<keyword evidence="1" id="KW-0106">Calcium</keyword>